<dbReference type="SMART" id="SM00355">
    <property type="entry name" value="ZnF_C2H2"/>
    <property type="match status" value="3"/>
</dbReference>
<reference evidence="4 5" key="1">
    <citation type="submission" date="2015-04" db="EMBL/GenBank/DDBJ databases">
        <authorList>
            <person name="Syromyatnikov M.Y."/>
            <person name="Popov V.N."/>
        </authorList>
    </citation>
    <scope>NUCLEOTIDE SEQUENCE [LARGE SCALE GENOMIC DNA]</scope>
    <source>
        <strain evidence="4">WF-38-12</strain>
    </source>
</reference>
<dbReference type="SUPFAM" id="SSF57667">
    <property type="entry name" value="beta-beta-alpha zinc fingers"/>
    <property type="match status" value="1"/>
</dbReference>
<evidence type="ECO:0000256" key="2">
    <source>
        <dbReference type="SAM" id="MobiDB-lite"/>
    </source>
</evidence>
<evidence type="ECO:0000259" key="3">
    <source>
        <dbReference type="PROSITE" id="PS50157"/>
    </source>
</evidence>
<gene>
    <name evidence="4" type="ORF">PISL3812_05324</name>
</gene>
<name>A0A0U1LY87_TALIS</name>
<dbReference type="PROSITE" id="PS00028">
    <property type="entry name" value="ZINC_FINGER_C2H2_1"/>
    <property type="match status" value="1"/>
</dbReference>
<evidence type="ECO:0000256" key="1">
    <source>
        <dbReference type="PROSITE-ProRule" id="PRU00042"/>
    </source>
</evidence>
<feature type="compositionally biased region" description="Low complexity" evidence="2">
    <location>
        <begin position="547"/>
        <end position="556"/>
    </location>
</feature>
<keyword evidence="1" id="KW-0863">Zinc-finger</keyword>
<feature type="domain" description="C2H2-type" evidence="3">
    <location>
        <begin position="383"/>
        <end position="410"/>
    </location>
</feature>
<feature type="compositionally biased region" description="Polar residues" evidence="2">
    <location>
        <begin position="294"/>
        <end position="305"/>
    </location>
</feature>
<keyword evidence="1" id="KW-0862">Zinc</keyword>
<dbReference type="OMA" id="ENERHIN"/>
<evidence type="ECO:0000313" key="5">
    <source>
        <dbReference type="Proteomes" id="UP000054383"/>
    </source>
</evidence>
<dbReference type="InterPro" id="IPR013087">
    <property type="entry name" value="Znf_C2H2_type"/>
</dbReference>
<dbReference type="GO" id="GO:0008270">
    <property type="term" value="F:zinc ion binding"/>
    <property type="evidence" value="ECO:0007669"/>
    <property type="project" value="UniProtKB-KW"/>
</dbReference>
<dbReference type="STRING" id="28573.A0A0U1LY87"/>
<dbReference type="InterPro" id="IPR036236">
    <property type="entry name" value="Znf_C2H2_sf"/>
</dbReference>
<evidence type="ECO:0000313" key="4">
    <source>
        <dbReference type="EMBL" id="CRG88295.1"/>
    </source>
</evidence>
<dbReference type="AlphaFoldDB" id="A0A0U1LY87"/>
<feature type="region of interest" description="Disordered" evidence="2">
    <location>
        <begin position="287"/>
        <end position="315"/>
    </location>
</feature>
<keyword evidence="1" id="KW-0479">Metal-binding</keyword>
<feature type="region of interest" description="Disordered" evidence="2">
    <location>
        <begin position="1"/>
        <end position="48"/>
    </location>
</feature>
<organism evidence="4 5">
    <name type="scientific">Talaromyces islandicus</name>
    <name type="common">Penicillium islandicum</name>
    <dbReference type="NCBI Taxonomy" id="28573"/>
    <lineage>
        <taxon>Eukaryota</taxon>
        <taxon>Fungi</taxon>
        <taxon>Dikarya</taxon>
        <taxon>Ascomycota</taxon>
        <taxon>Pezizomycotina</taxon>
        <taxon>Eurotiomycetes</taxon>
        <taxon>Eurotiomycetidae</taxon>
        <taxon>Eurotiales</taxon>
        <taxon>Trichocomaceae</taxon>
        <taxon>Talaromyces</taxon>
        <taxon>Talaromyces sect. Islandici</taxon>
    </lineage>
</organism>
<dbReference type="Proteomes" id="UP000054383">
    <property type="component" value="Unassembled WGS sequence"/>
</dbReference>
<feature type="compositionally biased region" description="Polar residues" evidence="2">
    <location>
        <begin position="1"/>
        <end position="20"/>
    </location>
</feature>
<sequence>MDTTTETVPSIQRGTTFNSPSAPPCQERDPLLNIPSLPRRSPTCPKTLEAVAAGRKRMEDILGQIDLSSLSLSGEPNEDDQKNASSEQPKDSNSKSSTRGSKMTDLPAVSNSVTHRRQTSDSGLGTSISATGPNDRKTVHFAADHEGAAFTQSAFTQSVTSSETEEDLQPLSDAACRHIHTRIVTPILREERLKPFHPLVSSVPARISRKEVRCLRDLEKILLWLAPRYSAPLQLFSRYCEFTIQRIYMTVPFLNERDQHLPTDRPYTNGYFLDLVGQIQQYAAMVSAHRQRARSQSPSSKSGANPPTLEPLTLEGGLAQTGRPATLVSHLDGKPVSLADGTSYDPANIPAMKRTLSSLSNDEGVERSMARRKKNAPPMDINKKCSHCDKVFKRPCDLTKHEKTHSRPWKCSDPDCKYFVVGWPTEKERDRHVNDRHSNTPNIYRCKFSPCSYTSKRESNCKQHMEKAHGWQYVRSKNNGKHVTKLPSPSTSGSSPQQTPPTPAMSTPVSNLTTDIPTPASGQMASPYSNPVSYDPSVYNPSPHYDGPQYQGPQYEEPQYDGFVAMSGGQPFNFAEPPLAPAFDFQLFPETDLDSIGLENLPPTDEFMDFQAALEASDPSGLVAPSADMDLDQFGQDQMSQYCFDSEFYNYQPGNGMPEL</sequence>
<dbReference type="EMBL" id="CVMT01000004">
    <property type="protein sequence ID" value="CRG88295.1"/>
    <property type="molecule type" value="Genomic_DNA"/>
</dbReference>
<protein>
    <submittedName>
        <fullName evidence="4">Zinc finger transcription factor ace1</fullName>
    </submittedName>
</protein>
<keyword evidence="5" id="KW-1185">Reference proteome</keyword>
<feature type="compositionally biased region" description="Polar residues" evidence="2">
    <location>
        <begin position="120"/>
        <end position="132"/>
    </location>
</feature>
<feature type="compositionally biased region" description="Low complexity" evidence="2">
    <location>
        <begin position="487"/>
        <end position="497"/>
    </location>
</feature>
<dbReference type="PROSITE" id="PS50157">
    <property type="entry name" value="ZINC_FINGER_C2H2_2"/>
    <property type="match status" value="1"/>
</dbReference>
<dbReference type="OrthoDB" id="9368434at2759"/>
<feature type="region of interest" description="Disordered" evidence="2">
    <location>
        <begin position="67"/>
        <end position="135"/>
    </location>
</feature>
<feature type="region of interest" description="Disordered" evidence="2">
    <location>
        <begin position="472"/>
        <end position="556"/>
    </location>
</feature>
<accession>A0A0U1LY87</accession>
<proteinExistence type="predicted"/>
<feature type="compositionally biased region" description="Polar residues" evidence="2">
    <location>
        <begin position="509"/>
        <end position="532"/>
    </location>
</feature>